<feature type="transmembrane region" description="Helical" evidence="1">
    <location>
        <begin position="91"/>
        <end position="110"/>
    </location>
</feature>
<evidence type="ECO:0000313" key="3">
    <source>
        <dbReference type="Proteomes" id="UP000199050"/>
    </source>
</evidence>
<keyword evidence="1" id="KW-0812">Transmembrane</keyword>
<dbReference type="EMBL" id="FNDX01000033">
    <property type="protein sequence ID" value="SDK16727.1"/>
    <property type="molecule type" value="Genomic_DNA"/>
</dbReference>
<keyword evidence="1" id="KW-0472">Membrane</keyword>
<protein>
    <submittedName>
        <fullName evidence="2">Uncharacterized protein</fullName>
    </submittedName>
</protein>
<dbReference type="OrthoDB" id="2678892at2"/>
<accession>A0A1G8ZNW2</accession>
<dbReference type="RefSeq" id="WP_090717334.1">
    <property type="nucleotide sequence ID" value="NZ_CBCSKY010000036.1"/>
</dbReference>
<dbReference type="Proteomes" id="UP000199050">
    <property type="component" value="Unassembled WGS sequence"/>
</dbReference>
<evidence type="ECO:0000313" key="2">
    <source>
        <dbReference type="EMBL" id="SDK16727.1"/>
    </source>
</evidence>
<name>A0A1G8ZNW2_9BACL</name>
<keyword evidence="3" id="KW-1185">Reference proteome</keyword>
<evidence type="ECO:0000256" key="1">
    <source>
        <dbReference type="SAM" id="Phobius"/>
    </source>
</evidence>
<organism evidence="2 3">
    <name type="scientific">Paenibacillus typhae</name>
    <dbReference type="NCBI Taxonomy" id="1174501"/>
    <lineage>
        <taxon>Bacteria</taxon>
        <taxon>Bacillati</taxon>
        <taxon>Bacillota</taxon>
        <taxon>Bacilli</taxon>
        <taxon>Bacillales</taxon>
        <taxon>Paenibacillaceae</taxon>
        <taxon>Paenibacillus</taxon>
    </lineage>
</organism>
<keyword evidence="1" id="KW-1133">Transmembrane helix</keyword>
<dbReference type="AlphaFoldDB" id="A0A1G8ZNW2"/>
<reference evidence="3" key="1">
    <citation type="submission" date="2016-10" db="EMBL/GenBank/DDBJ databases">
        <authorList>
            <person name="Varghese N."/>
            <person name="Submissions S."/>
        </authorList>
    </citation>
    <scope>NUCLEOTIDE SEQUENCE [LARGE SCALE GENOMIC DNA]</scope>
    <source>
        <strain evidence="3">CGMCC 1.11012</strain>
    </source>
</reference>
<dbReference type="STRING" id="1174501.SAMN05216192_13347"/>
<sequence>MNKPDQQDWIRYVQGEMTGPEREQMDRLLLEDPEALHSYMTALEHCTVPELPDGEAFAGQIMGRITPYPSAAEPATRQAGGRLYKILGNQWVHYIAAACITMLFISAGVFDRIAPGNLDAGAGIKQPYSEKMVQKATGWLENIKPALHKP</sequence>
<gene>
    <name evidence="2" type="ORF">SAMN05216192_13347</name>
</gene>
<proteinExistence type="predicted"/>